<protein>
    <submittedName>
        <fullName evidence="8">Uncharacterized protein</fullName>
    </submittedName>
</protein>
<reference evidence="9" key="1">
    <citation type="submission" date="2022-10" db="EMBL/GenBank/DDBJ databases">
        <title>Genome assembly of Pristionchus species.</title>
        <authorList>
            <person name="Yoshida K."/>
            <person name="Sommer R.J."/>
        </authorList>
    </citation>
    <scope>NUCLEOTIDE SEQUENCE [LARGE SCALE GENOMIC DNA]</scope>
    <source>
        <strain evidence="9">RS5460</strain>
    </source>
</reference>
<dbReference type="GO" id="GO:0005737">
    <property type="term" value="C:cytoplasm"/>
    <property type="evidence" value="ECO:0007669"/>
    <property type="project" value="UniProtKB-SubCell"/>
</dbReference>
<feature type="coiled-coil region" evidence="6">
    <location>
        <begin position="278"/>
        <end position="312"/>
    </location>
</feature>
<dbReference type="GO" id="GO:0003777">
    <property type="term" value="F:microtubule motor activity"/>
    <property type="evidence" value="ECO:0007669"/>
    <property type="project" value="InterPro"/>
</dbReference>
<evidence type="ECO:0000313" key="9">
    <source>
        <dbReference type="Proteomes" id="UP001328107"/>
    </source>
</evidence>
<keyword evidence="3" id="KW-0547">Nucleotide-binding</keyword>
<feature type="region of interest" description="Disordered" evidence="7">
    <location>
        <begin position="175"/>
        <end position="194"/>
    </location>
</feature>
<keyword evidence="5 6" id="KW-0175">Coiled coil</keyword>
<sequence>RKKLNELENIEKLKKQSDERVQKLKKEIFEMKSLRVRMTKQMRAEIEKYREYKMIADKKIVQMQVKERKRDTDTARLKHNLSQQLVVVKRKYEEANAANKRLQTQLMRSKMEEGERKMDEKTDEKWKEHVHNELELVASIYCTEWSTEEMINQRKTLSRTLKGLSERLKGLEEERSMKFRKTEGGEEDDESERTLMEEKRYCEDEMEKMNAVIQSMQSNTSNVNLSSMVESRWNTVCTVPAAKLALKHLFEETANFLRTSMDEQRKREKEEMKWKKKMETLKGDVKERERRIDEMEKQKEEYLRNEKVQMEKRRSLLQSEILESERVHITHEHMDQLKEMQDTIQGMDNANLAERRTVR</sequence>
<dbReference type="GO" id="GO:0007018">
    <property type="term" value="P:microtubule-based movement"/>
    <property type="evidence" value="ECO:0007669"/>
    <property type="project" value="InterPro"/>
</dbReference>
<evidence type="ECO:0000256" key="4">
    <source>
        <dbReference type="ARBA" id="ARBA00022840"/>
    </source>
</evidence>
<dbReference type="EMBL" id="BTRK01000005">
    <property type="protein sequence ID" value="GMR54143.1"/>
    <property type="molecule type" value="Genomic_DNA"/>
</dbReference>
<evidence type="ECO:0000256" key="1">
    <source>
        <dbReference type="ARBA" id="ARBA00004496"/>
    </source>
</evidence>
<gene>
    <name evidence="8" type="ORF">PMAYCL1PPCAC_24338</name>
</gene>
<dbReference type="InterPro" id="IPR027640">
    <property type="entry name" value="Kinesin-like_fam"/>
</dbReference>
<keyword evidence="2" id="KW-0963">Cytoplasm</keyword>
<feature type="non-terminal residue" evidence="8">
    <location>
        <position position="1"/>
    </location>
</feature>
<dbReference type="PANTHER" id="PTHR47969">
    <property type="entry name" value="CHROMOSOME-ASSOCIATED KINESIN KIF4A-RELATED"/>
    <property type="match status" value="1"/>
</dbReference>
<dbReference type="GO" id="GO:0005875">
    <property type="term" value="C:microtubule associated complex"/>
    <property type="evidence" value="ECO:0007669"/>
    <property type="project" value="TreeGrafter"/>
</dbReference>
<evidence type="ECO:0000256" key="2">
    <source>
        <dbReference type="ARBA" id="ARBA00022490"/>
    </source>
</evidence>
<name>A0AAN5D0A0_9BILA</name>
<comment type="subcellular location">
    <subcellularLocation>
        <location evidence="1">Cytoplasm</location>
    </subcellularLocation>
</comment>
<evidence type="ECO:0000313" key="8">
    <source>
        <dbReference type="EMBL" id="GMR54143.1"/>
    </source>
</evidence>
<evidence type="ECO:0000256" key="6">
    <source>
        <dbReference type="SAM" id="Coils"/>
    </source>
</evidence>
<dbReference type="GO" id="GO:0005524">
    <property type="term" value="F:ATP binding"/>
    <property type="evidence" value="ECO:0007669"/>
    <property type="project" value="UniProtKB-KW"/>
</dbReference>
<feature type="compositionally biased region" description="Basic and acidic residues" evidence="7">
    <location>
        <begin position="175"/>
        <end position="184"/>
    </location>
</feature>
<dbReference type="PANTHER" id="PTHR47969:SF15">
    <property type="entry name" value="CHROMOSOME-ASSOCIATED KINESIN KIF4A-RELATED"/>
    <property type="match status" value="1"/>
</dbReference>
<evidence type="ECO:0000256" key="3">
    <source>
        <dbReference type="ARBA" id="ARBA00022741"/>
    </source>
</evidence>
<proteinExistence type="predicted"/>
<comment type="caution">
    <text evidence="8">The sequence shown here is derived from an EMBL/GenBank/DDBJ whole genome shotgun (WGS) entry which is preliminary data.</text>
</comment>
<dbReference type="GO" id="GO:0007052">
    <property type="term" value="P:mitotic spindle organization"/>
    <property type="evidence" value="ECO:0007669"/>
    <property type="project" value="TreeGrafter"/>
</dbReference>
<dbReference type="Pfam" id="PF25764">
    <property type="entry name" value="KIF21A_4th"/>
    <property type="match status" value="1"/>
</dbReference>
<evidence type="ECO:0000256" key="5">
    <source>
        <dbReference type="ARBA" id="ARBA00023054"/>
    </source>
</evidence>
<keyword evidence="9" id="KW-1185">Reference proteome</keyword>
<accession>A0AAN5D0A0</accession>
<dbReference type="AlphaFoldDB" id="A0AAN5D0A0"/>
<feature type="non-terminal residue" evidence="8">
    <location>
        <position position="359"/>
    </location>
</feature>
<dbReference type="GO" id="GO:0051231">
    <property type="term" value="P:spindle elongation"/>
    <property type="evidence" value="ECO:0007669"/>
    <property type="project" value="TreeGrafter"/>
</dbReference>
<organism evidence="8 9">
    <name type="scientific">Pristionchus mayeri</name>
    <dbReference type="NCBI Taxonomy" id="1317129"/>
    <lineage>
        <taxon>Eukaryota</taxon>
        <taxon>Metazoa</taxon>
        <taxon>Ecdysozoa</taxon>
        <taxon>Nematoda</taxon>
        <taxon>Chromadorea</taxon>
        <taxon>Rhabditida</taxon>
        <taxon>Rhabditina</taxon>
        <taxon>Diplogasteromorpha</taxon>
        <taxon>Diplogasteroidea</taxon>
        <taxon>Neodiplogasteridae</taxon>
        <taxon>Pristionchus</taxon>
    </lineage>
</organism>
<evidence type="ECO:0000256" key="7">
    <source>
        <dbReference type="SAM" id="MobiDB-lite"/>
    </source>
</evidence>
<dbReference type="Proteomes" id="UP001328107">
    <property type="component" value="Unassembled WGS sequence"/>
</dbReference>
<feature type="coiled-coil region" evidence="6">
    <location>
        <begin position="78"/>
        <end position="112"/>
    </location>
</feature>
<keyword evidence="4" id="KW-0067">ATP-binding</keyword>